<organism evidence="2 3">
    <name type="scientific">Hoeflea poritis</name>
    <dbReference type="NCBI Taxonomy" id="2993659"/>
    <lineage>
        <taxon>Bacteria</taxon>
        <taxon>Pseudomonadati</taxon>
        <taxon>Pseudomonadota</taxon>
        <taxon>Alphaproteobacteria</taxon>
        <taxon>Hyphomicrobiales</taxon>
        <taxon>Rhizobiaceae</taxon>
        <taxon>Hoeflea</taxon>
    </lineage>
</organism>
<dbReference type="EMBL" id="JAPJZH010000022">
    <property type="protein sequence ID" value="MDA4848419.1"/>
    <property type="molecule type" value="Genomic_DNA"/>
</dbReference>
<dbReference type="RefSeq" id="WP_271092282.1">
    <property type="nucleotide sequence ID" value="NZ_JAPJZH010000022.1"/>
</dbReference>
<evidence type="ECO:0000313" key="3">
    <source>
        <dbReference type="Proteomes" id="UP001148313"/>
    </source>
</evidence>
<evidence type="ECO:0000313" key="2">
    <source>
        <dbReference type="EMBL" id="MDA4848419.1"/>
    </source>
</evidence>
<feature type="domain" description="DM13" evidence="1">
    <location>
        <begin position="51"/>
        <end position="156"/>
    </location>
</feature>
<dbReference type="Proteomes" id="UP001148313">
    <property type="component" value="Unassembled WGS sequence"/>
</dbReference>
<reference evidence="2" key="1">
    <citation type="submission" date="2022-11" db="EMBL/GenBank/DDBJ databases">
        <title>Hoeflea poritis sp. nov., isolated from scleractinian coral Porites lutea.</title>
        <authorList>
            <person name="Zhang G."/>
            <person name="Wei Q."/>
            <person name="Cai L."/>
        </authorList>
    </citation>
    <scope>NUCLEOTIDE SEQUENCE</scope>
    <source>
        <strain evidence="2">E7-10</strain>
    </source>
</reference>
<keyword evidence="3" id="KW-1185">Reference proteome</keyword>
<comment type="caution">
    <text evidence="2">The sequence shown here is derived from an EMBL/GenBank/DDBJ whole genome shotgun (WGS) entry which is preliminary data.</text>
</comment>
<gene>
    <name evidence="2" type="ORF">OOZ53_23880</name>
</gene>
<proteinExistence type="predicted"/>
<sequence>MRRLIFLLFSHGAALAVGFALGIYFLPILTAPPAPDAAVLEETARSAQYSAEFSRDLRGSDFLHWGEGTVSLTPDRIVHEGRLAPGPDYKVYLVSQFVEHEDDFLPLKDASPRIGDVKTFEGFLVDVPDGIDINQYNTVLVWCETFGEFITAAKYR</sequence>
<evidence type="ECO:0000259" key="1">
    <source>
        <dbReference type="PROSITE" id="PS51549"/>
    </source>
</evidence>
<dbReference type="PROSITE" id="PS51549">
    <property type="entry name" value="DM13"/>
    <property type="match status" value="1"/>
</dbReference>
<accession>A0ABT4VUN0</accession>
<name>A0ABT4VUN0_9HYPH</name>
<protein>
    <submittedName>
        <fullName evidence="2">DM13 domain-containing protein</fullName>
    </submittedName>
</protein>
<dbReference type="Pfam" id="PF10517">
    <property type="entry name" value="DM13"/>
    <property type="match status" value="1"/>
</dbReference>
<dbReference type="InterPro" id="IPR019545">
    <property type="entry name" value="DM13_domain"/>
</dbReference>